<protein>
    <submittedName>
        <fullName evidence="2">Uncharacterized protein</fullName>
    </submittedName>
</protein>
<accession>A0A9E7FTE3</accession>
<gene>
    <name evidence="2" type="ORF">MUK42_21240</name>
</gene>
<feature type="non-terminal residue" evidence="2">
    <location>
        <position position="128"/>
    </location>
</feature>
<name>A0A9E7FTE3_9LILI</name>
<evidence type="ECO:0000313" key="3">
    <source>
        <dbReference type="Proteomes" id="UP001055439"/>
    </source>
</evidence>
<dbReference type="Proteomes" id="UP001055439">
    <property type="component" value="Chromosome 5"/>
</dbReference>
<proteinExistence type="predicted"/>
<keyword evidence="3" id="KW-1185">Reference proteome</keyword>
<feature type="region of interest" description="Disordered" evidence="1">
    <location>
        <begin position="26"/>
        <end position="52"/>
    </location>
</feature>
<evidence type="ECO:0000256" key="1">
    <source>
        <dbReference type="SAM" id="MobiDB-lite"/>
    </source>
</evidence>
<organism evidence="2 3">
    <name type="scientific">Musa troglodytarum</name>
    <name type="common">fe'i banana</name>
    <dbReference type="NCBI Taxonomy" id="320322"/>
    <lineage>
        <taxon>Eukaryota</taxon>
        <taxon>Viridiplantae</taxon>
        <taxon>Streptophyta</taxon>
        <taxon>Embryophyta</taxon>
        <taxon>Tracheophyta</taxon>
        <taxon>Spermatophyta</taxon>
        <taxon>Magnoliopsida</taxon>
        <taxon>Liliopsida</taxon>
        <taxon>Zingiberales</taxon>
        <taxon>Musaceae</taxon>
        <taxon>Musa</taxon>
    </lineage>
</organism>
<dbReference type="AlphaFoldDB" id="A0A9E7FTE3"/>
<sequence>MSGTGHCSAKSSSSCSSKLLLSSSLYRTRSRNDGDRAMQRRCGASASTSGPSLLSFASGYKEWGVQRINLGQVSILMPTREEKKRVATLPCRPNAFVNAKVSIMAPHGKGTLFSFSSLSMTMTETKDS</sequence>
<dbReference type="EMBL" id="CP097507">
    <property type="protein sequence ID" value="URE00632.1"/>
    <property type="molecule type" value="Genomic_DNA"/>
</dbReference>
<reference evidence="2" key="1">
    <citation type="submission" date="2022-05" db="EMBL/GenBank/DDBJ databases">
        <title>The Musa troglodytarum L. genome provides insights into the mechanism of non-climacteric behaviour and enrichment of carotenoids.</title>
        <authorList>
            <person name="Wang J."/>
        </authorList>
    </citation>
    <scope>NUCLEOTIDE SEQUENCE</scope>
    <source>
        <tissue evidence="2">Leaf</tissue>
    </source>
</reference>
<evidence type="ECO:0000313" key="2">
    <source>
        <dbReference type="EMBL" id="URE00632.1"/>
    </source>
</evidence>